<keyword evidence="3" id="KW-0969">Cilium</keyword>
<dbReference type="Pfam" id="PF02120">
    <property type="entry name" value="Flg_hook"/>
    <property type="match status" value="1"/>
</dbReference>
<accession>A0A2S4AQT4</accession>
<feature type="compositionally biased region" description="Low complexity" evidence="1">
    <location>
        <begin position="1"/>
        <end position="18"/>
    </location>
</feature>
<evidence type="ECO:0000259" key="2">
    <source>
        <dbReference type="Pfam" id="PF02120"/>
    </source>
</evidence>
<feature type="region of interest" description="Disordered" evidence="1">
    <location>
        <begin position="336"/>
        <end position="387"/>
    </location>
</feature>
<dbReference type="Gene3D" id="3.30.750.140">
    <property type="match status" value="1"/>
</dbReference>
<comment type="caution">
    <text evidence="3">The sequence shown here is derived from an EMBL/GenBank/DDBJ whole genome shotgun (WGS) entry which is preliminary data.</text>
</comment>
<name>A0A2S4AQT4_STUST</name>
<evidence type="ECO:0000256" key="1">
    <source>
        <dbReference type="SAM" id="MobiDB-lite"/>
    </source>
</evidence>
<proteinExistence type="predicted"/>
<dbReference type="EMBL" id="PPXG01000003">
    <property type="protein sequence ID" value="POH83612.1"/>
    <property type="molecule type" value="Genomic_DNA"/>
</dbReference>
<dbReference type="OrthoDB" id="1792985at2"/>
<dbReference type="PANTHER" id="PTHR37533">
    <property type="entry name" value="FLAGELLAR HOOK-LENGTH CONTROL PROTEIN"/>
    <property type="match status" value="1"/>
</dbReference>
<feature type="region of interest" description="Disordered" evidence="1">
    <location>
        <begin position="1"/>
        <end position="38"/>
    </location>
</feature>
<keyword evidence="3" id="KW-0282">Flagellum</keyword>
<dbReference type="PANTHER" id="PTHR37533:SF2">
    <property type="entry name" value="FLAGELLAR HOOK-LENGTH CONTROL PROTEIN"/>
    <property type="match status" value="1"/>
</dbReference>
<gene>
    <name evidence="3" type="ORF">CXK91_07715</name>
</gene>
<sequence length="387" mass="40162">MQSIAGSTTAAAPAEPSAHPLRPVSLGGHGVSGSTAGAAELPAGFRGRMLQAAADLHADGAPQHMSSTLTLDPLTPDELPELTETSVDEVAEQDAAEQWLLSMLDQQQVVVQAREAISTGLPAALPFAAAQAEAATASLGESAEQRPAYLGAPLPAVQLEGHGERFAEHQSGSVAVLRAAFDRAAPPSTPAPDALLLSLEQDSALPVEHISALVDAGEGHETAILGGERPAGSGVQVAERLIKLQGPDAKWGEQMLHALREHVEVQLQQRQQSATIRLDPPELGSLEIHLSHDAGRLTVQLSAANADVARLLQQTSDRLRQELVAQHFVQVNVQVGADGQSGRQGQSRQSEHGEDVLASAAAPGSNTTPVGGSGRSVSRTNDVLVTV</sequence>
<dbReference type="InterPro" id="IPR052563">
    <property type="entry name" value="FliK"/>
</dbReference>
<dbReference type="Proteomes" id="UP000237068">
    <property type="component" value="Unassembled WGS sequence"/>
</dbReference>
<feature type="domain" description="Flagellar hook-length control protein-like C-terminal" evidence="2">
    <location>
        <begin position="261"/>
        <end position="343"/>
    </location>
</feature>
<organism evidence="3 4">
    <name type="scientific">Stutzerimonas stutzeri</name>
    <name type="common">Pseudomonas stutzeri</name>
    <dbReference type="NCBI Taxonomy" id="316"/>
    <lineage>
        <taxon>Bacteria</taxon>
        <taxon>Pseudomonadati</taxon>
        <taxon>Pseudomonadota</taxon>
        <taxon>Gammaproteobacteria</taxon>
        <taxon>Pseudomonadales</taxon>
        <taxon>Pseudomonadaceae</taxon>
        <taxon>Stutzerimonas</taxon>
    </lineage>
</organism>
<evidence type="ECO:0000313" key="3">
    <source>
        <dbReference type="EMBL" id="POH83612.1"/>
    </source>
</evidence>
<reference evidence="3 4" key="1">
    <citation type="submission" date="2018-01" db="EMBL/GenBank/DDBJ databases">
        <title>Denitrification phenotypes of diverse strains of Pseudomonas stutzeri.</title>
        <authorList>
            <person name="Milligan D.A."/>
            <person name="Bergaust L."/>
            <person name="Bakken L.R."/>
            <person name="Frostegard A."/>
        </authorList>
    </citation>
    <scope>NUCLEOTIDE SEQUENCE [LARGE SCALE GENOMIC DNA]</scope>
    <source>
        <strain evidence="3 4">24a13</strain>
    </source>
</reference>
<protein>
    <submittedName>
        <fullName evidence="3">Flagellar hook-length control protein FliK</fullName>
    </submittedName>
</protein>
<evidence type="ECO:0000313" key="4">
    <source>
        <dbReference type="Proteomes" id="UP000237068"/>
    </source>
</evidence>
<dbReference type="InterPro" id="IPR038610">
    <property type="entry name" value="FliK-like_C_sf"/>
</dbReference>
<feature type="compositionally biased region" description="Polar residues" evidence="1">
    <location>
        <begin position="364"/>
        <end position="387"/>
    </location>
</feature>
<dbReference type="AlphaFoldDB" id="A0A2S4AQT4"/>
<dbReference type="InterPro" id="IPR021136">
    <property type="entry name" value="Flagellar_hook_control-like_C"/>
</dbReference>
<keyword evidence="3" id="KW-0966">Cell projection</keyword>
<dbReference type="CDD" id="cd17470">
    <property type="entry name" value="T3SS_Flik_C"/>
    <property type="match status" value="1"/>
</dbReference>